<reference evidence="1" key="1">
    <citation type="journal article" date="2014" name="Genome Announc.">
        <title>Draft Genome Sequence of Clostridium straminisolvens Strain JCM 21531T, Isolated from a Cellulose-Degrading Bacterial Community.</title>
        <authorList>
            <person name="Yuki M."/>
            <person name="Oshima K."/>
            <person name="Suda W."/>
            <person name="Sakamoto M."/>
            <person name="Kitamura K."/>
            <person name="Iida T."/>
            <person name="Hattori M."/>
            <person name="Ohkuma M."/>
        </authorList>
    </citation>
    <scope>NUCLEOTIDE SEQUENCE [LARGE SCALE GENOMIC DNA]</scope>
    <source>
        <strain evidence="1">JCM 21531</strain>
    </source>
</reference>
<accession>W4V4U0</accession>
<dbReference type="Proteomes" id="UP000019109">
    <property type="component" value="Unassembled WGS sequence"/>
</dbReference>
<dbReference type="AlphaFoldDB" id="W4V4U0"/>
<organism evidence="1 2">
    <name type="scientific">Acetivibrio straminisolvens JCM 21531</name>
    <dbReference type="NCBI Taxonomy" id="1294263"/>
    <lineage>
        <taxon>Bacteria</taxon>
        <taxon>Bacillati</taxon>
        <taxon>Bacillota</taxon>
        <taxon>Clostridia</taxon>
        <taxon>Eubacteriales</taxon>
        <taxon>Oscillospiraceae</taxon>
        <taxon>Acetivibrio</taxon>
    </lineage>
</organism>
<proteinExistence type="predicted"/>
<evidence type="ECO:0000313" key="2">
    <source>
        <dbReference type="Proteomes" id="UP000019109"/>
    </source>
</evidence>
<sequence length="51" mass="6215">MKFISNEYKRISIAYLSLVSAAFRFYVKSHENEMLFKSIQRWYNEGEFSVR</sequence>
<protein>
    <submittedName>
        <fullName evidence="1">Uncharacterized protein</fullName>
    </submittedName>
</protein>
<gene>
    <name evidence="1" type="ORF">JCM21531_1868</name>
</gene>
<dbReference type="STRING" id="1294263.JCM21531_1868"/>
<comment type="caution">
    <text evidence="1">The sequence shown here is derived from an EMBL/GenBank/DDBJ whole genome shotgun (WGS) entry which is preliminary data.</text>
</comment>
<name>W4V4U0_9FIRM</name>
<dbReference type="EMBL" id="BAVR01000018">
    <property type="protein sequence ID" value="GAE88425.1"/>
    <property type="molecule type" value="Genomic_DNA"/>
</dbReference>
<keyword evidence="2" id="KW-1185">Reference proteome</keyword>
<evidence type="ECO:0000313" key="1">
    <source>
        <dbReference type="EMBL" id="GAE88425.1"/>
    </source>
</evidence>